<evidence type="ECO:0000313" key="3">
    <source>
        <dbReference type="Proteomes" id="UP001225596"/>
    </source>
</evidence>
<name>A0ABU1BLV1_9BURK</name>
<keyword evidence="1" id="KW-1133">Transmembrane helix</keyword>
<sequence>MNPRVTIFILMCALHLLTGFLDSEIISPIAAGSIYLPPMGLEMVGIPVFMNSDSGGWASTSVLGWALAFALWSEVWWVLSGANEIVLSLSMHPVSSCRLSHA</sequence>
<proteinExistence type="predicted"/>
<feature type="transmembrane region" description="Helical" evidence="1">
    <location>
        <begin position="56"/>
        <end position="79"/>
    </location>
</feature>
<keyword evidence="1" id="KW-0472">Membrane</keyword>
<accession>A0ABU1BLV1</accession>
<keyword evidence="3" id="KW-1185">Reference proteome</keyword>
<protein>
    <submittedName>
        <fullName evidence="2">Uncharacterized protein</fullName>
    </submittedName>
</protein>
<dbReference type="Proteomes" id="UP001225596">
    <property type="component" value="Unassembled WGS sequence"/>
</dbReference>
<dbReference type="EMBL" id="JAUYVH010000001">
    <property type="protein sequence ID" value="MDQ9169114.1"/>
    <property type="molecule type" value="Genomic_DNA"/>
</dbReference>
<gene>
    <name evidence="2" type="ORF">Q8A64_01685</name>
</gene>
<dbReference type="RefSeq" id="WP_338434937.1">
    <property type="nucleotide sequence ID" value="NZ_JAUYVH010000001.1"/>
</dbReference>
<keyword evidence="1" id="KW-0812">Transmembrane</keyword>
<evidence type="ECO:0000313" key="2">
    <source>
        <dbReference type="EMBL" id="MDQ9169114.1"/>
    </source>
</evidence>
<evidence type="ECO:0000256" key="1">
    <source>
        <dbReference type="SAM" id="Phobius"/>
    </source>
</evidence>
<comment type="caution">
    <text evidence="2">The sequence shown here is derived from an EMBL/GenBank/DDBJ whole genome shotgun (WGS) entry which is preliminary data.</text>
</comment>
<reference evidence="2 3" key="1">
    <citation type="submission" date="2023-08" db="EMBL/GenBank/DDBJ databases">
        <title>Oxalobacteraceae gen .nov., isolated from river sludge outside the plant.</title>
        <authorList>
            <person name="Zhao S.Y."/>
        </authorList>
    </citation>
    <scope>NUCLEOTIDE SEQUENCE [LARGE SCALE GENOMIC DNA]</scope>
    <source>
        <strain evidence="2 3">R-40</strain>
    </source>
</reference>
<organism evidence="2 3">
    <name type="scientific">Keguizhuia sedimenti</name>
    <dbReference type="NCBI Taxonomy" id="3064264"/>
    <lineage>
        <taxon>Bacteria</taxon>
        <taxon>Pseudomonadati</taxon>
        <taxon>Pseudomonadota</taxon>
        <taxon>Betaproteobacteria</taxon>
        <taxon>Burkholderiales</taxon>
        <taxon>Oxalobacteraceae</taxon>
        <taxon>Keguizhuia</taxon>
    </lineage>
</organism>